<comment type="similarity">
    <text evidence="8">Belongs to the cytochrome P450 family.</text>
</comment>
<dbReference type="InterPro" id="IPR017972">
    <property type="entry name" value="Cyt_P450_CS"/>
</dbReference>
<organism evidence="9 10">
    <name type="scientific">Erythranthe guttata</name>
    <name type="common">Yellow monkey flower</name>
    <name type="synonym">Mimulus guttatus</name>
    <dbReference type="NCBI Taxonomy" id="4155"/>
    <lineage>
        <taxon>Eukaryota</taxon>
        <taxon>Viridiplantae</taxon>
        <taxon>Streptophyta</taxon>
        <taxon>Embryophyta</taxon>
        <taxon>Tracheophyta</taxon>
        <taxon>Spermatophyta</taxon>
        <taxon>Magnoliopsida</taxon>
        <taxon>eudicotyledons</taxon>
        <taxon>Gunneridae</taxon>
        <taxon>Pentapetalae</taxon>
        <taxon>asterids</taxon>
        <taxon>lamiids</taxon>
        <taxon>Lamiales</taxon>
        <taxon>Phrymaceae</taxon>
        <taxon>Erythranthe</taxon>
    </lineage>
</organism>
<keyword evidence="5 7" id="KW-0408">Iron</keyword>
<evidence type="ECO:0000256" key="3">
    <source>
        <dbReference type="ARBA" id="ARBA00022723"/>
    </source>
</evidence>
<dbReference type="GO" id="GO:0016705">
    <property type="term" value="F:oxidoreductase activity, acting on paired donors, with incorporation or reduction of molecular oxygen"/>
    <property type="evidence" value="ECO:0007669"/>
    <property type="project" value="InterPro"/>
</dbReference>
<dbReference type="PANTHER" id="PTHR47947:SF13">
    <property type="entry name" value="CYTOCHROME P450, FAMILY 81, SUBFAMILY K, POLYPEPTIDE 1-RELATED"/>
    <property type="match status" value="1"/>
</dbReference>
<evidence type="ECO:0000256" key="1">
    <source>
        <dbReference type="ARBA" id="ARBA00004167"/>
    </source>
</evidence>
<feature type="binding site" description="axial binding residue" evidence="7">
    <location>
        <position position="414"/>
    </location>
    <ligand>
        <name>heme</name>
        <dbReference type="ChEBI" id="CHEBI:30413"/>
    </ligand>
    <ligandPart>
        <name>Fe</name>
        <dbReference type="ChEBI" id="CHEBI:18248"/>
    </ligandPart>
</feature>
<dbReference type="GO" id="GO:0016020">
    <property type="term" value="C:membrane"/>
    <property type="evidence" value="ECO:0007669"/>
    <property type="project" value="UniProtKB-SubCell"/>
</dbReference>
<keyword evidence="10" id="KW-1185">Reference proteome</keyword>
<dbReference type="InterPro" id="IPR001128">
    <property type="entry name" value="Cyt_P450"/>
</dbReference>
<evidence type="ECO:0000256" key="6">
    <source>
        <dbReference type="ARBA" id="ARBA00023033"/>
    </source>
</evidence>
<keyword evidence="2 7" id="KW-0349">Heme</keyword>
<dbReference type="STRING" id="4155.A0A022R6I2"/>
<dbReference type="InterPro" id="IPR050651">
    <property type="entry name" value="Plant_Cytochrome_P450_Monoox"/>
</dbReference>
<evidence type="ECO:0000256" key="4">
    <source>
        <dbReference type="ARBA" id="ARBA00023002"/>
    </source>
</evidence>
<dbReference type="InterPro" id="IPR036396">
    <property type="entry name" value="Cyt_P450_sf"/>
</dbReference>
<dbReference type="PANTHER" id="PTHR47947">
    <property type="entry name" value="CYTOCHROME P450 82C3-RELATED"/>
    <property type="match status" value="1"/>
</dbReference>
<sequence length="467" mass="52215">MYLYLAWFTLVVFFIKWYSLRRRQNSAPPAPPSLPFIGHVHLLKEESLHLSLSSLSRRYGSVFSLRLGCRPFLVVSSPSAVEECFTTNDVVFANRPDTLAADCVTYGRAAYSLLRTAGTRENEIRALLRVLHGGKKKSTAAATVDLTYLVSTFVFNNMMRVVSGRQLVSEEDIIGGDAGREAVKQIRGVFPPTLTLVSCDFFPVLRWIGYGGVERRLRLIHGRRDVFLQRLVDEFKGSKGTRSTTCLIETLLSLQATDPVFYTDDVIKSVLMVMFVAGTETSVTAMERAMSLILSHPEKLQKLSDEIDENVGHDRLLADSDLAKLPYLRCIINETLRLYPPTPTVLPHVSSEDCTVGGHSIPKGTILLVNVWAMHRDPEQWDRPEEFVPERFQFESERELGHKFLPFGMGRRGCPGSGMALRTVSLGLAALVQCFDWETLSGDVAAAKPLEAVCFAREQAAHIFEQL</sequence>
<dbReference type="GO" id="GO:0005506">
    <property type="term" value="F:iron ion binding"/>
    <property type="evidence" value="ECO:0007669"/>
    <property type="project" value="InterPro"/>
</dbReference>
<evidence type="ECO:0000256" key="8">
    <source>
        <dbReference type="RuleBase" id="RU000461"/>
    </source>
</evidence>
<dbReference type="Proteomes" id="UP000030748">
    <property type="component" value="Unassembled WGS sequence"/>
</dbReference>
<dbReference type="GO" id="GO:0020037">
    <property type="term" value="F:heme binding"/>
    <property type="evidence" value="ECO:0007669"/>
    <property type="project" value="InterPro"/>
</dbReference>
<evidence type="ECO:0000313" key="10">
    <source>
        <dbReference type="Proteomes" id="UP000030748"/>
    </source>
</evidence>
<accession>A0A022R6I2</accession>
<dbReference type="AlphaFoldDB" id="A0A022R6I2"/>
<dbReference type="EMBL" id="KI630593">
    <property type="protein sequence ID" value="EYU35841.1"/>
    <property type="molecule type" value="Genomic_DNA"/>
</dbReference>
<dbReference type="eggNOG" id="KOG0156">
    <property type="taxonomic scope" value="Eukaryota"/>
</dbReference>
<dbReference type="Pfam" id="PF00067">
    <property type="entry name" value="p450"/>
    <property type="match status" value="1"/>
</dbReference>
<name>A0A022R6I2_ERYGU</name>
<dbReference type="GO" id="GO:0004497">
    <property type="term" value="F:monooxygenase activity"/>
    <property type="evidence" value="ECO:0000318"/>
    <property type="project" value="GO_Central"/>
</dbReference>
<evidence type="ECO:0000256" key="5">
    <source>
        <dbReference type="ARBA" id="ARBA00023004"/>
    </source>
</evidence>
<dbReference type="PROSITE" id="PS00086">
    <property type="entry name" value="CYTOCHROME_P450"/>
    <property type="match status" value="1"/>
</dbReference>
<dbReference type="InterPro" id="IPR002401">
    <property type="entry name" value="Cyt_P450_E_grp-I"/>
</dbReference>
<evidence type="ECO:0000256" key="2">
    <source>
        <dbReference type="ARBA" id="ARBA00022617"/>
    </source>
</evidence>
<evidence type="ECO:0008006" key="11">
    <source>
        <dbReference type="Google" id="ProtNLM"/>
    </source>
</evidence>
<proteinExistence type="inferred from homology"/>
<comment type="cofactor">
    <cofactor evidence="7">
        <name>heme</name>
        <dbReference type="ChEBI" id="CHEBI:30413"/>
    </cofactor>
</comment>
<evidence type="ECO:0000313" key="9">
    <source>
        <dbReference type="EMBL" id="EYU35841.1"/>
    </source>
</evidence>
<comment type="subcellular location">
    <subcellularLocation>
        <location evidence="1">Membrane</location>
        <topology evidence="1">Single-pass membrane protein</topology>
    </subcellularLocation>
</comment>
<protein>
    <recommendedName>
        <fullName evidence="11">Cytochrome P450</fullName>
    </recommendedName>
</protein>
<dbReference type="Gene3D" id="1.10.630.10">
    <property type="entry name" value="Cytochrome P450"/>
    <property type="match status" value="1"/>
</dbReference>
<keyword evidence="6 8" id="KW-0503">Monooxygenase</keyword>
<reference evidence="9 10" key="1">
    <citation type="journal article" date="2013" name="Proc. Natl. Acad. Sci. U.S.A.">
        <title>Fine-scale variation in meiotic recombination in Mimulus inferred from population shotgun sequencing.</title>
        <authorList>
            <person name="Hellsten U."/>
            <person name="Wright K.M."/>
            <person name="Jenkins J."/>
            <person name="Shu S."/>
            <person name="Yuan Y."/>
            <person name="Wessler S.R."/>
            <person name="Schmutz J."/>
            <person name="Willis J.H."/>
            <person name="Rokhsar D.S."/>
        </authorList>
    </citation>
    <scope>NUCLEOTIDE SEQUENCE [LARGE SCALE GENOMIC DNA]</scope>
    <source>
        <strain evidence="10">cv. DUN x IM62</strain>
    </source>
</reference>
<dbReference type="SUPFAM" id="SSF48264">
    <property type="entry name" value="Cytochrome P450"/>
    <property type="match status" value="1"/>
</dbReference>
<dbReference type="PRINTS" id="PR00385">
    <property type="entry name" value="P450"/>
</dbReference>
<evidence type="ECO:0000256" key="7">
    <source>
        <dbReference type="PIRSR" id="PIRSR602401-1"/>
    </source>
</evidence>
<keyword evidence="3 7" id="KW-0479">Metal-binding</keyword>
<dbReference type="PRINTS" id="PR00463">
    <property type="entry name" value="EP450I"/>
</dbReference>
<keyword evidence="4 8" id="KW-0560">Oxidoreductase</keyword>
<gene>
    <name evidence="9" type="ORF">MIMGU_mgv1a024949mg</name>
</gene>